<accession>A0A7W9BH37</accession>
<evidence type="ECO:0000256" key="14">
    <source>
        <dbReference type="SAM" id="MobiDB-lite"/>
    </source>
</evidence>
<keyword evidence="6 15" id="KW-0732">Signal</keyword>
<dbReference type="Gene3D" id="2.170.130.10">
    <property type="entry name" value="TonB-dependent receptor, plug domain"/>
    <property type="match status" value="1"/>
</dbReference>
<keyword evidence="11 12" id="KW-0998">Cell outer membrane</keyword>
<dbReference type="EMBL" id="JACIJK010000014">
    <property type="protein sequence ID" value="MBB5716741.1"/>
    <property type="molecule type" value="Genomic_DNA"/>
</dbReference>
<dbReference type="InterPro" id="IPR037066">
    <property type="entry name" value="Plug_dom_sf"/>
</dbReference>
<keyword evidence="19" id="KW-1185">Reference proteome</keyword>
<name>A0A7W9BH37_9SPHN</name>
<keyword evidence="10 12" id="KW-0472">Membrane</keyword>
<evidence type="ECO:0000256" key="3">
    <source>
        <dbReference type="ARBA" id="ARBA00022452"/>
    </source>
</evidence>
<feature type="domain" description="TonB-dependent receptor plug" evidence="17">
    <location>
        <begin position="71"/>
        <end position="173"/>
    </location>
</feature>
<sequence>MRTLDHVAFRAALLTGATLLPATAFAQTVPGDTPGTTQQPGTTDTNPAVTNESLDDVVVTGQTTRDRPLITASADITYADRGAIDRRAPRSTADLLELVPGIFVEGTAGQVSNNYSVRGLQGGGQRFVQLEEDGMPILYGGGGADFFFDQDLTIDRLEAVKGGSSGVLTVNGAGATINFISRRPNFNEPEGSARFTLYDYGLKRGEFYYSQPLADKLAFSVGGYVQSNPGVRKNPFDYAGWRLKGILEYRFDGGGSIRLSARGGDVENAYYATQPYRYDNGKPAEIPGLDTQFGNIGGDSFTNIAVPVSTFAHSSGFREFRGRDGIKARTAQVRLDIDKPITDTIELFARARYLKYSYDFNGIFPGSGTGNAGLTSAVNYITPGTNSPINDLLTLGTAAFPTLTRFGIKNLRTGVILGSDQVAELNALNGNGFLQRTTLNHDFVDGRDFGSNVGARWEFESGRIKNSLTVGAMYYNSKRAQDQSATASVVNDVRSNSDIYDIVALNAPNQEIGVLSDNGLVSYGDWGAGIRERLDSAVSLYANDEIAIGDLRIDGGIRWESIDGEFRDGQAAAVNQPVPAGTAGVVRTVGSTFNGQYAITKRTQDKIAWTVGANYLITPSLAIYARYANGFQTNNTDPITTIELYEAGVRYQYGRFFSGTATVFRTNFNDQNYNFANPTNPSQQQNLNADLRTEGVEIDAVVRPTSWFAVNFQGVFQKPKLKNLQLDGVDQGSAFEGNRPERTPAQLYSITPTLTLPNGFGELYGRYKFVGKIFADNGNGVALPSYGVTSVGVTLNLTDRLQLNVNAENVFDVIGLTEGNPRQGQTQAITDGYFYARGIVGATFGGQLTLRF</sequence>
<evidence type="ECO:0000256" key="6">
    <source>
        <dbReference type="ARBA" id="ARBA00022729"/>
    </source>
</evidence>
<dbReference type="GO" id="GO:0015344">
    <property type="term" value="F:siderophore uptake transmembrane transporter activity"/>
    <property type="evidence" value="ECO:0007669"/>
    <property type="project" value="TreeGrafter"/>
</dbReference>
<dbReference type="InterPro" id="IPR036942">
    <property type="entry name" value="Beta-barrel_TonB_sf"/>
</dbReference>
<evidence type="ECO:0000256" key="5">
    <source>
        <dbReference type="ARBA" id="ARBA00022692"/>
    </source>
</evidence>
<keyword evidence="3 12" id="KW-1134">Transmembrane beta strand</keyword>
<evidence type="ECO:0000256" key="13">
    <source>
        <dbReference type="RuleBase" id="RU003357"/>
    </source>
</evidence>
<dbReference type="SUPFAM" id="SSF56935">
    <property type="entry name" value="Porins"/>
    <property type="match status" value="1"/>
</dbReference>
<dbReference type="Pfam" id="PF00593">
    <property type="entry name" value="TonB_dep_Rec_b-barrel"/>
    <property type="match status" value="1"/>
</dbReference>
<protein>
    <submittedName>
        <fullName evidence="18">Outer membrane receptor protein involved in Fe transport</fullName>
    </submittedName>
</protein>
<organism evidence="18 19">
    <name type="scientific">Sphingomonas aerophila</name>
    <dbReference type="NCBI Taxonomy" id="1344948"/>
    <lineage>
        <taxon>Bacteria</taxon>
        <taxon>Pseudomonadati</taxon>
        <taxon>Pseudomonadota</taxon>
        <taxon>Alphaproteobacteria</taxon>
        <taxon>Sphingomonadales</taxon>
        <taxon>Sphingomonadaceae</taxon>
        <taxon>Sphingomonas</taxon>
    </lineage>
</organism>
<comment type="caution">
    <text evidence="18">The sequence shown here is derived from an EMBL/GenBank/DDBJ whole genome shotgun (WGS) entry which is preliminary data.</text>
</comment>
<reference evidence="18 19" key="1">
    <citation type="submission" date="2020-08" db="EMBL/GenBank/DDBJ databases">
        <title>Genomic Encyclopedia of Type Strains, Phase IV (KMG-IV): sequencing the most valuable type-strain genomes for metagenomic binning, comparative biology and taxonomic classification.</title>
        <authorList>
            <person name="Goeker M."/>
        </authorList>
    </citation>
    <scope>NUCLEOTIDE SEQUENCE [LARGE SCALE GENOMIC DNA]</scope>
    <source>
        <strain evidence="18 19">DSM 100044</strain>
    </source>
</reference>
<dbReference type="InterPro" id="IPR000531">
    <property type="entry name" value="Beta-barrel_TonB"/>
</dbReference>
<keyword evidence="18" id="KW-0675">Receptor</keyword>
<dbReference type="InterPro" id="IPR012910">
    <property type="entry name" value="Plug_dom"/>
</dbReference>
<keyword evidence="8" id="KW-0406">Ion transport</keyword>
<evidence type="ECO:0000256" key="10">
    <source>
        <dbReference type="ARBA" id="ARBA00023136"/>
    </source>
</evidence>
<evidence type="ECO:0000256" key="4">
    <source>
        <dbReference type="ARBA" id="ARBA00022496"/>
    </source>
</evidence>
<dbReference type="Pfam" id="PF07715">
    <property type="entry name" value="Plug"/>
    <property type="match status" value="1"/>
</dbReference>
<evidence type="ECO:0000256" key="12">
    <source>
        <dbReference type="PROSITE-ProRule" id="PRU01360"/>
    </source>
</evidence>
<keyword evidence="5 12" id="KW-0812">Transmembrane</keyword>
<evidence type="ECO:0000259" key="17">
    <source>
        <dbReference type="Pfam" id="PF07715"/>
    </source>
</evidence>
<evidence type="ECO:0000256" key="1">
    <source>
        <dbReference type="ARBA" id="ARBA00004571"/>
    </source>
</evidence>
<feature type="domain" description="TonB-dependent receptor-like beta-barrel" evidence="16">
    <location>
        <begin position="414"/>
        <end position="810"/>
    </location>
</feature>
<comment type="similarity">
    <text evidence="12 13">Belongs to the TonB-dependent receptor family.</text>
</comment>
<evidence type="ECO:0000313" key="19">
    <source>
        <dbReference type="Proteomes" id="UP000546200"/>
    </source>
</evidence>
<dbReference type="Gene3D" id="2.40.170.20">
    <property type="entry name" value="TonB-dependent receptor, beta-barrel domain"/>
    <property type="match status" value="1"/>
</dbReference>
<evidence type="ECO:0000256" key="9">
    <source>
        <dbReference type="ARBA" id="ARBA00023077"/>
    </source>
</evidence>
<evidence type="ECO:0000259" key="16">
    <source>
        <dbReference type="Pfam" id="PF00593"/>
    </source>
</evidence>
<gene>
    <name evidence="18" type="ORF">FHS94_003613</name>
</gene>
<keyword evidence="9 13" id="KW-0798">TonB box</keyword>
<feature type="region of interest" description="Disordered" evidence="14">
    <location>
        <begin position="29"/>
        <end position="49"/>
    </location>
</feature>
<dbReference type="PANTHER" id="PTHR32552">
    <property type="entry name" value="FERRICHROME IRON RECEPTOR-RELATED"/>
    <property type="match status" value="1"/>
</dbReference>
<feature type="chain" id="PRO_5030897659" evidence="15">
    <location>
        <begin position="27"/>
        <end position="852"/>
    </location>
</feature>
<dbReference type="PANTHER" id="PTHR32552:SF89">
    <property type="entry name" value="CATECHOLATE SIDEROPHORE RECEPTOR FIU"/>
    <property type="match status" value="1"/>
</dbReference>
<evidence type="ECO:0000256" key="11">
    <source>
        <dbReference type="ARBA" id="ARBA00023237"/>
    </source>
</evidence>
<dbReference type="InterPro" id="IPR039426">
    <property type="entry name" value="TonB-dep_rcpt-like"/>
</dbReference>
<dbReference type="RefSeq" id="WP_184060282.1">
    <property type="nucleotide sequence ID" value="NZ_JACIJK010000014.1"/>
</dbReference>
<evidence type="ECO:0000256" key="7">
    <source>
        <dbReference type="ARBA" id="ARBA00023004"/>
    </source>
</evidence>
<keyword evidence="7" id="KW-0408">Iron</keyword>
<evidence type="ECO:0000256" key="15">
    <source>
        <dbReference type="SAM" id="SignalP"/>
    </source>
</evidence>
<dbReference type="AlphaFoldDB" id="A0A7W9BH37"/>
<dbReference type="GO" id="GO:0009279">
    <property type="term" value="C:cell outer membrane"/>
    <property type="evidence" value="ECO:0007669"/>
    <property type="project" value="UniProtKB-SubCell"/>
</dbReference>
<keyword evidence="2 12" id="KW-0813">Transport</keyword>
<feature type="signal peptide" evidence="15">
    <location>
        <begin position="1"/>
        <end position="26"/>
    </location>
</feature>
<evidence type="ECO:0000313" key="18">
    <source>
        <dbReference type="EMBL" id="MBB5716741.1"/>
    </source>
</evidence>
<feature type="compositionally biased region" description="Low complexity" evidence="14">
    <location>
        <begin position="29"/>
        <end position="45"/>
    </location>
</feature>
<evidence type="ECO:0000256" key="8">
    <source>
        <dbReference type="ARBA" id="ARBA00023065"/>
    </source>
</evidence>
<keyword evidence="4" id="KW-0410">Iron transport</keyword>
<comment type="subcellular location">
    <subcellularLocation>
        <location evidence="1 12">Cell outer membrane</location>
        <topology evidence="1 12">Multi-pass membrane protein</topology>
    </subcellularLocation>
</comment>
<evidence type="ECO:0000256" key="2">
    <source>
        <dbReference type="ARBA" id="ARBA00022448"/>
    </source>
</evidence>
<proteinExistence type="inferred from homology"/>
<dbReference type="PROSITE" id="PS52016">
    <property type="entry name" value="TONB_DEPENDENT_REC_3"/>
    <property type="match status" value="1"/>
</dbReference>
<dbReference type="Proteomes" id="UP000546200">
    <property type="component" value="Unassembled WGS sequence"/>
</dbReference>